<feature type="compositionally biased region" description="Basic and acidic residues" evidence="1">
    <location>
        <begin position="272"/>
        <end position="283"/>
    </location>
</feature>
<dbReference type="GO" id="GO:0030515">
    <property type="term" value="F:snoRNA binding"/>
    <property type="evidence" value="ECO:0007669"/>
    <property type="project" value="TreeGrafter"/>
</dbReference>
<dbReference type="GO" id="GO:0045943">
    <property type="term" value="P:positive regulation of transcription by RNA polymerase I"/>
    <property type="evidence" value="ECO:0007669"/>
    <property type="project" value="TreeGrafter"/>
</dbReference>
<gene>
    <name evidence="2" type="ORF">MNEG_14966</name>
</gene>
<dbReference type="GeneID" id="25732580"/>
<feature type="region of interest" description="Disordered" evidence="1">
    <location>
        <begin position="56"/>
        <end position="76"/>
    </location>
</feature>
<evidence type="ECO:0000256" key="1">
    <source>
        <dbReference type="SAM" id="MobiDB-lite"/>
    </source>
</evidence>
<proteinExistence type="predicted"/>
<dbReference type="PANTHER" id="PTHR13457:SF1">
    <property type="entry name" value="HEAT REPEAT-CONTAINING PROTEIN 1"/>
    <property type="match status" value="1"/>
</dbReference>
<dbReference type="AlphaFoldDB" id="A0A0D2IYM0"/>
<dbReference type="KEGG" id="mng:MNEG_14966"/>
<dbReference type="GO" id="GO:0032040">
    <property type="term" value="C:small-subunit processome"/>
    <property type="evidence" value="ECO:0007669"/>
    <property type="project" value="TreeGrafter"/>
</dbReference>
<dbReference type="EMBL" id="KK105129">
    <property type="protein sequence ID" value="KIY92997.1"/>
    <property type="molecule type" value="Genomic_DNA"/>
</dbReference>
<evidence type="ECO:0000313" key="2">
    <source>
        <dbReference type="EMBL" id="KIY92997.1"/>
    </source>
</evidence>
<accession>A0A0D2IYM0</accession>
<evidence type="ECO:0000313" key="3">
    <source>
        <dbReference type="Proteomes" id="UP000054498"/>
    </source>
</evidence>
<dbReference type="STRING" id="145388.A0A0D2IYM0"/>
<feature type="region of interest" description="Disordered" evidence="1">
    <location>
        <begin position="252"/>
        <end position="293"/>
    </location>
</feature>
<dbReference type="GO" id="GO:0034455">
    <property type="term" value="C:t-UTP complex"/>
    <property type="evidence" value="ECO:0007669"/>
    <property type="project" value="TreeGrafter"/>
</dbReference>
<dbReference type="GO" id="GO:0000462">
    <property type="term" value="P:maturation of SSU-rRNA from tricistronic rRNA transcript (SSU-rRNA, 5.8S rRNA, LSU-rRNA)"/>
    <property type="evidence" value="ECO:0007669"/>
    <property type="project" value="TreeGrafter"/>
</dbReference>
<dbReference type="InterPro" id="IPR040191">
    <property type="entry name" value="UTP10"/>
</dbReference>
<reference evidence="2 3" key="1">
    <citation type="journal article" date="2013" name="BMC Genomics">
        <title>Reconstruction of the lipid metabolism for the microalga Monoraphidium neglectum from its genome sequence reveals characteristics suitable for biofuel production.</title>
        <authorList>
            <person name="Bogen C."/>
            <person name="Al-Dilaimi A."/>
            <person name="Albersmeier A."/>
            <person name="Wichmann J."/>
            <person name="Grundmann M."/>
            <person name="Rupp O."/>
            <person name="Lauersen K.J."/>
            <person name="Blifernez-Klassen O."/>
            <person name="Kalinowski J."/>
            <person name="Goesmann A."/>
            <person name="Mussgnug J.H."/>
            <person name="Kruse O."/>
        </authorList>
    </citation>
    <scope>NUCLEOTIDE SEQUENCE [LARGE SCALE GENOMIC DNA]</scope>
    <source>
        <strain evidence="2 3">SAG 48.87</strain>
    </source>
</reference>
<feature type="compositionally biased region" description="Low complexity" evidence="1">
    <location>
        <begin position="252"/>
        <end position="269"/>
    </location>
</feature>
<sequence>MHVDGDLGGGDLSDLAVSALELLQWKEVEGAAALVAPLHTLLSALLPRLGSIAAPHGGDAADEDASGDEQEGRAGGAAAAAGSAAAGYASQLALLALRRLAPGGDAAAAVVARGALPEGFDVTLVLAVLAAAPDAALRNAALGLLESLARGAPEAMLGHVLEAMRLIQHSAATTDDSHSQAAAASALAAVVPAWVAAGRDAAELWASLVGALGAVRPHRRLALLATLLRALPQESGLPAALLVMLQRAAADAAAPKPAPKAAPKAATPKRGAKADKGQGREEGAEQLPEGPPEHEWLPELAAALCEQVPAAERLAALSSVLEASAAGQEPQRPLPRLAVIFATSQLKSKPLAAAARAESAAAAAAGAGMGAGADAGAAAAPVLAGCLSVMQQALLHLQLLHPTGGAEDDDDELLTLDERAGEADSAAALASPLQQQQPPKLSKKQRSVNAATRGLYGLLAALRDLMDPTEFLRALLEISDHPSEERRHCGRLRCSRPARRSRVSAPRGWAMRWRR</sequence>
<dbReference type="PANTHER" id="PTHR13457">
    <property type="entry name" value="BAP28"/>
    <property type="match status" value="1"/>
</dbReference>
<feature type="compositionally biased region" description="Acidic residues" evidence="1">
    <location>
        <begin position="60"/>
        <end position="69"/>
    </location>
</feature>
<dbReference type="GO" id="GO:0030686">
    <property type="term" value="C:90S preribosome"/>
    <property type="evidence" value="ECO:0007669"/>
    <property type="project" value="TreeGrafter"/>
</dbReference>
<dbReference type="RefSeq" id="XP_013892017.1">
    <property type="nucleotide sequence ID" value="XM_014036563.1"/>
</dbReference>
<dbReference type="Proteomes" id="UP000054498">
    <property type="component" value="Unassembled WGS sequence"/>
</dbReference>
<protein>
    <submittedName>
        <fullName evidence="2">Uncharacterized protein</fullName>
    </submittedName>
</protein>
<organism evidence="2 3">
    <name type="scientific">Monoraphidium neglectum</name>
    <dbReference type="NCBI Taxonomy" id="145388"/>
    <lineage>
        <taxon>Eukaryota</taxon>
        <taxon>Viridiplantae</taxon>
        <taxon>Chlorophyta</taxon>
        <taxon>core chlorophytes</taxon>
        <taxon>Chlorophyceae</taxon>
        <taxon>CS clade</taxon>
        <taxon>Sphaeropleales</taxon>
        <taxon>Selenastraceae</taxon>
        <taxon>Monoraphidium</taxon>
    </lineage>
</organism>
<name>A0A0D2IYM0_9CHLO</name>
<keyword evidence="3" id="KW-1185">Reference proteome</keyword>